<evidence type="ECO:0000256" key="6">
    <source>
        <dbReference type="ARBA" id="ARBA00022777"/>
    </source>
</evidence>
<keyword evidence="10" id="KW-0472">Membrane</keyword>
<name>A0A7J0BG94_9BACT</name>
<evidence type="ECO:0000256" key="4">
    <source>
        <dbReference type="ARBA" id="ARBA00022679"/>
    </source>
</evidence>
<dbReference type="GO" id="GO:0000155">
    <property type="term" value="F:phosphorelay sensor kinase activity"/>
    <property type="evidence" value="ECO:0007669"/>
    <property type="project" value="InterPro"/>
</dbReference>
<dbReference type="SUPFAM" id="SSF55874">
    <property type="entry name" value="ATPase domain of HSP90 chaperone/DNA topoisomerase II/histidine kinase"/>
    <property type="match status" value="1"/>
</dbReference>
<keyword evidence="5" id="KW-0547">Nucleotide-binding</keyword>
<evidence type="ECO:0000256" key="3">
    <source>
        <dbReference type="ARBA" id="ARBA00022553"/>
    </source>
</evidence>
<dbReference type="PRINTS" id="PR00344">
    <property type="entry name" value="BCTRLSENSOR"/>
</dbReference>
<dbReference type="InterPro" id="IPR003661">
    <property type="entry name" value="HisK_dim/P_dom"/>
</dbReference>
<keyword evidence="7" id="KW-0067">ATP-binding</keyword>
<dbReference type="GO" id="GO:0005524">
    <property type="term" value="F:ATP binding"/>
    <property type="evidence" value="ECO:0007669"/>
    <property type="project" value="UniProtKB-KW"/>
</dbReference>
<dbReference type="EMBL" id="BLVO01000004">
    <property type="protein sequence ID" value="GFM32222.1"/>
    <property type="molecule type" value="Genomic_DNA"/>
</dbReference>
<keyword evidence="6 12" id="KW-0418">Kinase</keyword>
<feature type="transmembrane region" description="Helical" evidence="10">
    <location>
        <begin position="213"/>
        <end position="235"/>
    </location>
</feature>
<dbReference type="Pfam" id="PF00512">
    <property type="entry name" value="HisKA"/>
    <property type="match status" value="1"/>
</dbReference>
<protein>
    <recommendedName>
        <fullName evidence="2">histidine kinase</fullName>
        <ecNumber evidence="2">2.7.13.3</ecNumber>
    </recommendedName>
</protein>
<evidence type="ECO:0000256" key="10">
    <source>
        <dbReference type="SAM" id="Phobius"/>
    </source>
</evidence>
<evidence type="ECO:0000259" key="11">
    <source>
        <dbReference type="PROSITE" id="PS50109"/>
    </source>
</evidence>
<dbReference type="InterPro" id="IPR021796">
    <property type="entry name" value="Tll0287-like_dom"/>
</dbReference>
<dbReference type="Gene3D" id="3.30.565.10">
    <property type="entry name" value="Histidine kinase-like ATPase, C-terminal domain"/>
    <property type="match status" value="1"/>
</dbReference>
<evidence type="ECO:0000256" key="5">
    <source>
        <dbReference type="ARBA" id="ARBA00022741"/>
    </source>
</evidence>
<keyword evidence="13" id="KW-1185">Reference proteome</keyword>
<dbReference type="InterPro" id="IPR003594">
    <property type="entry name" value="HATPase_dom"/>
</dbReference>
<dbReference type="Pfam" id="PF02518">
    <property type="entry name" value="HATPase_c"/>
    <property type="match status" value="1"/>
</dbReference>
<keyword evidence="9" id="KW-0175">Coiled coil</keyword>
<dbReference type="SMART" id="SM00387">
    <property type="entry name" value="HATPase_c"/>
    <property type="match status" value="1"/>
</dbReference>
<dbReference type="SMART" id="SM00388">
    <property type="entry name" value="HisKA"/>
    <property type="match status" value="1"/>
</dbReference>
<dbReference type="AlphaFoldDB" id="A0A7J0BG94"/>
<comment type="caution">
    <text evidence="12">The sequence shown here is derived from an EMBL/GenBank/DDBJ whole genome shotgun (WGS) entry which is preliminary data.</text>
</comment>
<keyword evidence="10" id="KW-0812">Transmembrane</keyword>
<dbReference type="PROSITE" id="PS50109">
    <property type="entry name" value="HIS_KIN"/>
    <property type="match status" value="1"/>
</dbReference>
<reference evidence="12 13" key="1">
    <citation type="submission" date="2020-05" db="EMBL/GenBank/DDBJ databases">
        <title>Draft genome sequence of Desulfovibrio sp. strain HN2T.</title>
        <authorList>
            <person name="Ueno A."/>
            <person name="Tamazawa S."/>
            <person name="Tamamura S."/>
            <person name="Murakami T."/>
            <person name="Kiyama T."/>
            <person name="Inomata H."/>
            <person name="Amano Y."/>
            <person name="Miyakawa K."/>
            <person name="Tamaki H."/>
            <person name="Naganuma T."/>
            <person name="Kaneko K."/>
        </authorList>
    </citation>
    <scope>NUCLEOTIDE SEQUENCE [LARGE SCALE GENOMIC DNA]</scope>
    <source>
        <strain evidence="12 13">HN2</strain>
    </source>
</reference>
<sequence length="819" mass="90978">MHFPRPSTLQTKFLSGLTAATMVLGVCFAVGFYLHMRTVLEDEVRDKAKLIFLQVDSVQRYVRSTLRPRMYDVLPDQFVIEAMSTSFMSRAIMDGMRSEDGHLYRRVAISARNPKFEANALERELVGYFRTNKGEQLWQGYRDVDGEDFYIMARPVVFYDGCMRCHGNKEDAPQELLALYGDRGFNHVRDSIDGIDLVGLSVTDSVARLQRTIFGYFGFFALGAIVFFSVTNLLFKVLVMNNIKRLSAMFRDNLEITGGTELLNKLVERDEIEELEAGMQELNSHLLDARRQLEGYAENLRSMVEDRTRELLQEAQERRADVELFVHLLADMRSSNTRADLWHLTLPEIGRRFGAASVSYVCTFASQRHFSWPEQDVYPTLPDNWVDLLTESRTYLGKDTAIIPVESSEGNAEGLLCIRWNDPRVARRQNHELLQALGRQLGMAAENMSALDNLMRQMGALQSIVEGITDPLVLMDSAYGLVTANQAARDLASELSGGRITDGALLGLFGCTSAKGDCHIADTLASGRPHVEEVMLDGGRSFALNMYPIVTPPSVQDADDHRGRLHGRIVVYAREITREKRMLSQMQQSEKMITVGKLAAGLAHEINNPLGVILCYAELLRQNLGDEQQLQDLDVILRHTRQAQRVLKDLLNFARPKTSSYGECDAGRVAAALAEIFSVQAGKKGVAIMTNAKPGRLFVAMGENELEQVLSNLLLNALDAVPGRKGEVFVEVLPGNGDVRILVRDNGSGVPENNRSTIFDPFYTTKAPGAGTGLGLAIVYGMVTEAGGTIEVDRDAQLGGARFTVILPAAPIDNLQQEV</sequence>
<dbReference type="Gene3D" id="3.30.450.20">
    <property type="entry name" value="PAS domain"/>
    <property type="match status" value="1"/>
</dbReference>
<evidence type="ECO:0000256" key="8">
    <source>
        <dbReference type="ARBA" id="ARBA00023012"/>
    </source>
</evidence>
<keyword evidence="8" id="KW-0902">Two-component regulatory system</keyword>
<keyword evidence="4" id="KW-0808">Transferase</keyword>
<evidence type="ECO:0000256" key="2">
    <source>
        <dbReference type="ARBA" id="ARBA00012438"/>
    </source>
</evidence>
<keyword evidence="10" id="KW-1133">Transmembrane helix</keyword>
<dbReference type="CDD" id="cd00082">
    <property type="entry name" value="HisKA"/>
    <property type="match status" value="1"/>
</dbReference>
<evidence type="ECO:0000313" key="12">
    <source>
        <dbReference type="EMBL" id="GFM32222.1"/>
    </source>
</evidence>
<accession>A0A7J0BG94</accession>
<gene>
    <name evidence="12" type="ORF">DSM101010T_05870</name>
</gene>
<dbReference type="SUPFAM" id="SSF47384">
    <property type="entry name" value="Homodimeric domain of signal transducing histidine kinase"/>
    <property type="match status" value="1"/>
</dbReference>
<dbReference type="Pfam" id="PF11845">
    <property type="entry name" value="Tll0287-like"/>
    <property type="match status" value="1"/>
</dbReference>
<dbReference type="InterPro" id="IPR005467">
    <property type="entry name" value="His_kinase_dom"/>
</dbReference>
<evidence type="ECO:0000313" key="13">
    <source>
        <dbReference type="Proteomes" id="UP000503840"/>
    </source>
</evidence>
<dbReference type="InterPro" id="IPR036097">
    <property type="entry name" value="HisK_dim/P_sf"/>
</dbReference>
<dbReference type="InterPro" id="IPR004358">
    <property type="entry name" value="Sig_transdc_His_kin-like_C"/>
</dbReference>
<dbReference type="Proteomes" id="UP000503840">
    <property type="component" value="Unassembled WGS sequence"/>
</dbReference>
<dbReference type="EC" id="2.7.13.3" evidence="2"/>
<keyword evidence="3" id="KW-0597">Phosphoprotein</keyword>
<dbReference type="Gene3D" id="1.10.287.130">
    <property type="match status" value="1"/>
</dbReference>
<comment type="catalytic activity">
    <reaction evidence="1">
        <text>ATP + protein L-histidine = ADP + protein N-phospho-L-histidine.</text>
        <dbReference type="EC" id="2.7.13.3"/>
    </reaction>
</comment>
<evidence type="ECO:0000256" key="1">
    <source>
        <dbReference type="ARBA" id="ARBA00000085"/>
    </source>
</evidence>
<organism evidence="12 13">
    <name type="scientific">Desulfovibrio subterraneus</name>
    <dbReference type="NCBI Taxonomy" id="2718620"/>
    <lineage>
        <taxon>Bacteria</taxon>
        <taxon>Pseudomonadati</taxon>
        <taxon>Thermodesulfobacteriota</taxon>
        <taxon>Desulfovibrionia</taxon>
        <taxon>Desulfovibrionales</taxon>
        <taxon>Desulfovibrionaceae</taxon>
        <taxon>Desulfovibrio</taxon>
    </lineage>
</organism>
<evidence type="ECO:0000256" key="9">
    <source>
        <dbReference type="SAM" id="Coils"/>
    </source>
</evidence>
<dbReference type="InterPro" id="IPR036890">
    <property type="entry name" value="HATPase_C_sf"/>
</dbReference>
<dbReference type="PANTHER" id="PTHR43065">
    <property type="entry name" value="SENSOR HISTIDINE KINASE"/>
    <property type="match status" value="1"/>
</dbReference>
<proteinExistence type="predicted"/>
<feature type="coiled-coil region" evidence="9">
    <location>
        <begin position="272"/>
        <end position="306"/>
    </location>
</feature>
<dbReference type="PANTHER" id="PTHR43065:SF10">
    <property type="entry name" value="PEROXIDE STRESS-ACTIVATED HISTIDINE KINASE MAK3"/>
    <property type="match status" value="1"/>
</dbReference>
<evidence type="ECO:0000256" key="7">
    <source>
        <dbReference type="ARBA" id="ARBA00022840"/>
    </source>
</evidence>
<feature type="transmembrane region" description="Helical" evidence="10">
    <location>
        <begin position="13"/>
        <end position="35"/>
    </location>
</feature>
<feature type="domain" description="Histidine kinase" evidence="11">
    <location>
        <begin position="601"/>
        <end position="811"/>
    </location>
</feature>
<dbReference type="RefSeq" id="WP_174403904.1">
    <property type="nucleotide sequence ID" value="NZ_BLVO01000004.1"/>
</dbReference>